<proteinExistence type="predicted"/>
<dbReference type="InterPro" id="IPR028098">
    <property type="entry name" value="Glyco_trans_4-like_N"/>
</dbReference>
<dbReference type="EMBL" id="CACVAY010000058">
    <property type="protein sequence ID" value="CAA6812922.1"/>
    <property type="molecule type" value="Genomic_DNA"/>
</dbReference>
<feature type="domain" description="Glycosyl transferase family 1" evidence="1">
    <location>
        <begin position="176"/>
        <end position="335"/>
    </location>
</feature>
<dbReference type="PANTHER" id="PTHR45947:SF3">
    <property type="entry name" value="SULFOQUINOVOSYL TRANSFERASE SQD2"/>
    <property type="match status" value="1"/>
</dbReference>
<sequence>MKVLHVETGMHLYGGAKQVTYIIKGLQEQGVSNVLCIPKNSDISEWASQQPIQVRTTDTAGDLDLRFYRQLSQIMRDEKPDLVHLHSRRGADVLGGIAAKSNNIPCILSRRVDNKESKWVVNIKYRLYDHVITISEGIKRVLLSEGVPDNKITCVHSAVDAEKYTTPESRRCFLEEFRLPEDTFCIGVVAQLIQRKGHRYLLEVLPELVQQYPNIRVLIFGKGPLKDDLKTSVAELGLADHVQFTGFRNDLEKWLGCLDLVVHPAEIEGLGVSLLQAASAGVPIIASNAGGMPEVVHHQKNGLLINAGDTQSLAAGIRQIMADEKLRLNMQKAGPEIIQQYFSIPSMIQGNLQVYRQVLSARA</sequence>
<gene>
    <name evidence="3" type="ORF">HELGO_WM38120</name>
</gene>
<dbReference type="GO" id="GO:0016757">
    <property type="term" value="F:glycosyltransferase activity"/>
    <property type="evidence" value="ECO:0007669"/>
    <property type="project" value="InterPro"/>
</dbReference>
<dbReference type="PANTHER" id="PTHR45947">
    <property type="entry name" value="SULFOQUINOVOSYL TRANSFERASE SQD2"/>
    <property type="match status" value="1"/>
</dbReference>
<dbReference type="SUPFAM" id="SSF53756">
    <property type="entry name" value="UDP-Glycosyltransferase/glycogen phosphorylase"/>
    <property type="match status" value="1"/>
</dbReference>
<name>A0A6S6T0R5_9GAMM</name>
<reference evidence="3" key="1">
    <citation type="submission" date="2020-01" db="EMBL/GenBank/DDBJ databases">
        <authorList>
            <person name="Meier V. D."/>
            <person name="Meier V D."/>
        </authorList>
    </citation>
    <scope>NUCLEOTIDE SEQUENCE</scope>
    <source>
        <strain evidence="3">HLG_WM_MAG_07</strain>
    </source>
</reference>
<dbReference type="AlphaFoldDB" id="A0A6S6T0R5"/>
<evidence type="ECO:0000313" key="3">
    <source>
        <dbReference type="EMBL" id="CAA6812922.1"/>
    </source>
</evidence>
<protein>
    <submittedName>
        <fullName evidence="3">Glycosyltransferase family protein</fullName>
    </submittedName>
</protein>
<dbReference type="CDD" id="cd03801">
    <property type="entry name" value="GT4_PimA-like"/>
    <property type="match status" value="1"/>
</dbReference>
<dbReference type="Pfam" id="PF13439">
    <property type="entry name" value="Glyco_transf_4"/>
    <property type="match status" value="1"/>
</dbReference>
<evidence type="ECO:0000259" key="2">
    <source>
        <dbReference type="Pfam" id="PF13439"/>
    </source>
</evidence>
<accession>A0A6S6T0R5</accession>
<dbReference type="Gene3D" id="3.40.50.2000">
    <property type="entry name" value="Glycogen Phosphorylase B"/>
    <property type="match status" value="2"/>
</dbReference>
<dbReference type="InterPro" id="IPR050194">
    <property type="entry name" value="Glycosyltransferase_grp1"/>
</dbReference>
<evidence type="ECO:0000259" key="1">
    <source>
        <dbReference type="Pfam" id="PF00534"/>
    </source>
</evidence>
<dbReference type="InterPro" id="IPR001296">
    <property type="entry name" value="Glyco_trans_1"/>
</dbReference>
<organism evidence="3">
    <name type="scientific">uncultured Thiotrichaceae bacterium</name>
    <dbReference type="NCBI Taxonomy" id="298394"/>
    <lineage>
        <taxon>Bacteria</taxon>
        <taxon>Pseudomonadati</taxon>
        <taxon>Pseudomonadota</taxon>
        <taxon>Gammaproteobacteria</taxon>
        <taxon>Thiotrichales</taxon>
        <taxon>Thiotrichaceae</taxon>
        <taxon>environmental samples</taxon>
    </lineage>
</organism>
<feature type="domain" description="Glycosyltransferase subfamily 4-like N-terminal" evidence="2">
    <location>
        <begin position="14"/>
        <end position="162"/>
    </location>
</feature>
<dbReference type="Pfam" id="PF00534">
    <property type="entry name" value="Glycos_transf_1"/>
    <property type="match status" value="1"/>
</dbReference>
<keyword evidence="3" id="KW-0808">Transferase</keyword>